<dbReference type="InterPro" id="IPR035892">
    <property type="entry name" value="C2_domain_sf"/>
</dbReference>
<evidence type="ECO:0000256" key="4">
    <source>
        <dbReference type="ARBA" id="ARBA00022737"/>
    </source>
</evidence>
<feature type="domain" description="C2" evidence="10">
    <location>
        <begin position="377"/>
        <end position="464"/>
    </location>
</feature>
<proteinExistence type="predicted"/>
<evidence type="ECO:0000256" key="6">
    <source>
        <dbReference type="ARBA" id="ARBA00022989"/>
    </source>
</evidence>
<evidence type="ECO:0000256" key="5">
    <source>
        <dbReference type="ARBA" id="ARBA00022837"/>
    </source>
</evidence>
<dbReference type="Pfam" id="PF08372">
    <property type="entry name" value="PRT_C"/>
    <property type="match status" value="1"/>
</dbReference>
<dbReference type="PANTHER" id="PTHR45911">
    <property type="entry name" value="C2 DOMAIN-CONTAINING PROTEIN"/>
    <property type="match status" value="1"/>
</dbReference>
<dbReference type="Gene3D" id="2.60.40.150">
    <property type="entry name" value="C2 domain"/>
    <property type="match status" value="2"/>
</dbReference>
<feature type="coiled-coil region" evidence="8">
    <location>
        <begin position="606"/>
        <end position="633"/>
    </location>
</feature>
<evidence type="ECO:0000259" key="10">
    <source>
        <dbReference type="SMART" id="SM00239"/>
    </source>
</evidence>
<keyword evidence="7 9" id="KW-0472">Membrane</keyword>
<evidence type="ECO:0000256" key="7">
    <source>
        <dbReference type="ARBA" id="ARBA00023136"/>
    </source>
</evidence>
<evidence type="ECO:0000256" key="3">
    <source>
        <dbReference type="ARBA" id="ARBA00022723"/>
    </source>
</evidence>
<feature type="transmembrane region" description="Helical" evidence="9">
    <location>
        <begin position="552"/>
        <end position="576"/>
    </location>
</feature>
<feature type="transmembrane region" description="Helical" evidence="9">
    <location>
        <begin position="650"/>
        <end position="673"/>
    </location>
</feature>
<name>A0ABN8ASA1_CHISP</name>
<reference evidence="11" key="1">
    <citation type="submission" date="2021-12" db="EMBL/GenBank/DDBJ databases">
        <authorList>
            <person name="King R."/>
        </authorList>
    </citation>
    <scope>NUCLEOTIDE SEQUENCE</scope>
</reference>
<keyword evidence="2 9" id="KW-0812">Transmembrane</keyword>
<dbReference type="EMBL" id="OU963905">
    <property type="protein sequence ID" value="CAH0398647.1"/>
    <property type="molecule type" value="Genomic_DNA"/>
</dbReference>
<gene>
    <name evidence="11" type="ORF">CHILSU_LOCUS1769</name>
</gene>
<dbReference type="Proteomes" id="UP001153292">
    <property type="component" value="Chromosome 12"/>
</dbReference>
<dbReference type="SUPFAM" id="SSF49562">
    <property type="entry name" value="C2 domain (Calcium/lipid-binding domain, CaLB)"/>
    <property type="match status" value="2"/>
</dbReference>
<evidence type="ECO:0000256" key="8">
    <source>
        <dbReference type="SAM" id="Coils"/>
    </source>
</evidence>
<dbReference type="Pfam" id="PF00168">
    <property type="entry name" value="C2"/>
    <property type="match status" value="2"/>
</dbReference>
<dbReference type="PANTHER" id="PTHR45911:SF4">
    <property type="entry name" value="MULTIPLE C2 AND TRANSMEMBRANE DOMAIN-CONTAINING PROTEIN"/>
    <property type="match status" value="1"/>
</dbReference>
<evidence type="ECO:0000256" key="9">
    <source>
        <dbReference type="SAM" id="Phobius"/>
    </source>
</evidence>
<keyword evidence="8" id="KW-0175">Coiled coil</keyword>
<keyword evidence="12" id="KW-1185">Reference proteome</keyword>
<evidence type="ECO:0000256" key="1">
    <source>
        <dbReference type="ARBA" id="ARBA00004141"/>
    </source>
</evidence>
<organism evidence="11 12">
    <name type="scientific">Chilo suppressalis</name>
    <name type="common">Asiatic rice borer moth</name>
    <dbReference type="NCBI Taxonomy" id="168631"/>
    <lineage>
        <taxon>Eukaryota</taxon>
        <taxon>Metazoa</taxon>
        <taxon>Ecdysozoa</taxon>
        <taxon>Arthropoda</taxon>
        <taxon>Hexapoda</taxon>
        <taxon>Insecta</taxon>
        <taxon>Pterygota</taxon>
        <taxon>Neoptera</taxon>
        <taxon>Endopterygota</taxon>
        <taxon>Lepidoptera</taxon>
        <taxon>Glossata</taxon>
        <taxon>Ditrysia</taxon>
        <taxon>Pyraloidea</taxon>
        <taxon>Crambidae</taxon>
        <taxon>Crambinae</taxon>
        <taxon>Chilo</taxon>
    </lineage>
</organism>
<keyword evidence="3" id="KW-0479">Metal-binding</keyword>
<protein>
    <recommendedName>
        <fullName evidence="10">C2 domain-containing protein</fullName>
    </recommendedName>
</protein>
<feature type="coiled-coil region" evidence="8">
    <location>
        <begin position="171"/>
        <end position="200"/>
    </location>
</feature>
<comment type="subcellular location">
    <subcellularLocation>
        <location evidence="1">Membrane</location>
        <topology evidence="1">Multi-pass membrane protein</topology>
    </subcellularLocation>
</comment>
<evidence type="ECO:0000313" key="11">
    <source>
        <dbReference type="EMBL" id="CAH0398647.1"/>
    </source>
</evidence>
<evidence type="ECO:0000256" key="2">
    <source>
        <dbReference type="ARBA" id="ARBA00022692"/>
    </source>
</evidence>
<feature type="domain" description="C2" evidence="10">
    <location>
        <begin position="205"/>
        <end position="316"/>
    </location>
</feature>
<accession>A0ABN8ASA1</accession>
<sequence length="733" mass="85234">MQELSEIEMIPAKKKHFIKLHEKIQTKYMEMQKRLEKSRSVDSLSIASDDFNYKESRYSSNCDLRESDEVSVNLDVVYKVEEQPIIEEKIIQNAVLQAVEGIDIRFSDGEISIFKENNITDEDWEKVEPDEYVDSRASLESLNEISKYNDDSLIAREPPSRTIKDRIGSRISAVKEKREQKRLEKERQLKEKQLKEARDSIEKVEKFILSNSAKDIPQTKTNRKNKLATVTLALINATVDERLRFLQCRFRLGAEKYKSKLVKSNSPTVNWQELFNLNMYEEKAMLETTLWDKDTFLGRNYMDLSELEKEKTHKLKIDLEGDNNIVSAKVFMLLTISGIPLLNVVTETDDVNKIQKALEVKKDAWNNVENDIFNVGWLSVVIYGAKGLYAQDCYCMLKLVNERVQTHTEYKTNDPSWMKIFTFQLTDITSILEISVVEEKKGEEIGKISIPLLRIRDGAKVWYALKDQTQRERAKGNNPRILLEMGTSWHLARAALRVINPKEPDLLDGNVKLDRRLFARNITRARAVTKWTLDTLKLIKTCFEWESRRSNVVALTIWIIFCYFFKIWMLPLLFLIPFVKYRPEKYYLVNWKKLLTEPNNGALEYAKIEKEEKSSLRQKINNLQEILQTLQSGIGKLASIGESVKNLCNFTVPFVSLLAVGIILLTSLIMYIIPLKYILICYGIHKFTRKILRPNRIPNNEILDLLSRVPDDETLLDCEELLLENISDEDSIL</sequence>
<keyword evidence="4" id="KW-0677">Repeat</keyword>
<dbReference type="InterPro" id="IPR013583">
    <property type="entry name" value="MCTP_C"/>
</dbReference>
<dbReference type="SMART" id="SM00239">
    <property type="entry name" value="C2"/>
    <property type="match status" value="2"/>
</dbReference>
<keyword evidence="6 9" id="KW-1133">Transmembrane helix</keyword>
<dbReference type="InterPro" id="IPR000008">
    <property type="entry name" value="C2_dom"/>
</dbReference>
<keyword evidence="5" id="KW-0106">Calcium</keyword>
<evidence type="ECO:0000313" key="12">
    <source>
        <dbReference type="Proteomes" id="UP001153292"/>
    </source>
</evidence>